<dbReference type="PANTHER" id="PTHR34107:SF7">
    <property type="entry name" value="SLR2092 PROTEIN"/>
    <property type="match status" value="1"/>
</dbReference>
<keyword evidence="3" id="KW-1185">Reference proteome</keyword>
<accession>A0ABV4XR34</accession>
<keyword evidence="2" id="KW-0540">Nuclease</keyword>
<dbReference type="InterPro" id="IPR011335">
    <property type="entry name" value="Restrct_endonuc-II-like"/>
</dbReference>
<keyword evidence="2" id="KW-0378">Hydrolase</keyword>
<dbReference type="Proteomes" id="UP001576784">
    <property type="component" value="Unassembled WGS sequence"/>
</dbReference>
<evidence type="ECO:0000259" key="1">
    <source>
        <dbReference type="Pfam" id="PF05685"/>
    </source>
</evidence>
<protein>
    <submittedName>
        <fullName evidence="2">Uma2 family endonuclease</fullName>
    </submittedName>
</protein>
<reference evidence="2 3" key="1">
    <citation type="submission" date="2024-09" db="EMBL/GenBank/DDBJ databases">
        <title>Floridaenema gen nov. (Aerosakkonemataceae, Aerosakkonematales ord. nov., Cyanobacteria) from benthic tropical and subtropical fresh waters, with the description of four new species.</title>
        <authorList>
            <person name="Moretto J.A."/>
            <person name="Berthold D.E."/>
            <person name="Lefler F.W."/>
            <person name="Huang I.-S."/>
            <person name="Laughinghouse H. IV."/>
        </authorList>
    </citation>
    <scope>NUCLEOTIDE SEQUENCE [LARGE SCALE GENOMIC DNA]</scope>
    <source>
        <strain evidence="2 3">BLCC-F50</strain>
    </source>
</reference>
<dbReference type="PANTHER" id="PTHR34107">
    <property type="entry name" value="SLL0198 PROTEIN-RELATED"/>
    <property type="match status" value="1"/>
</dbReference>
<dbReference type="InterPro" id="IPR008538">
    <property type="entry name" value="Uma2"/>
</dbReference>
<dbReference type="EMBL" id="JBHFNR010000078">
    <property type="protein sequence ID" value="MFB2893552.1"/>
    <property type="molecule type" value="Genomic_DNA"/>
</dbReference>
<dbReference type="Gene3D" id="3.90.1570.10">
    <property type="entry name" value="tt1808, chain A"/>
    <property type="match status" value="1"/>
</dbReference>
<organism evidence="2 3">
    <name type="scientific">Floridaenema flaviceps BLCC-F50</name>
    <dbReference type="NCBI Taxonomy" id="3153642"/>
    <lineage>
        <taxon>Bacteria</taxon>
        <taxon>Bacillati</taxon>
        <taxon>Cyanobacteriota</taxon>
        <taxon>Cyanophyceae</taxon>
        <taxon>Oscillatoriophycideae</taxon>
        <taxon>Aerosakkonematales</taxon>
        <taxon>Aerosakkonemataceae</taxon>
        <taxon>Floridanema</taxon>
        <taxon>Floridanema flaviceps</taxon>
    </lineage>
</organism>
<evidence type="ECO:0000313" key="2">
    <source>
        <dbReference type="EMBL" id="MFB2893552.1"/>
    </source>
</evidence>
<dbReference type="Pfam" id="PF05685">
    <property type="entry name" value="Uma2"/>
    <property type="match status" value="1"/>
</dbReference>
<sequence>MNALTVNFNSIIKLTDEQFFQLCQDNRDLRFERNVNGELIIMPPTGGETGNRNGRLTQQLFNWTDVDGTGIAFDSSTGFKLPNGGVREAWATPIRSPDAAWIPLERWEALTAEQKRRFLPLCPDFVVELLSPSDSLSATQEKMREYLANGTRLGWLIVRASRRVEIYRQGREVEVLESPVSLSGEDLLPGFVLNLEPIW</sequence>
<gene>
    <name evidence="2" type="ORF">ACE1CI_11630</name>
</gene>
<dbReference type="RefSeq" id="WP_413263211.1">
    <property type="nucleotide sequence ID" value="NZ_JBHFNR010000078.1"/>
</dbReference>
<dbReference type="InterPro" id="IPR012296">
    <property type="entry name" value="Nuclease_put_TT1808"/>
</dbReference>
<name>A0ABV4XR34_9CYAN</name>
<dbReference type="CDD" id="cd06260">
    <property type="entry name" value="DUF820-like"/>
    <property type="match status" value="1"/>
</dbReference>
<dbReference type="SUPFAM" id="SSF52980">
    <property type="entry name" value="Restriction endonuclease-like"/>
    <property type="match status" value="1"/>
</dbReference>
<dbReference type="GO" id="GO:0004519">
    <property type="term" value="F:endonuclease activity"/>
    <property type="evidence" value="ECO:0007669"/>
    <property type="project" value="UniProtKB-KW"/>
</dbReference>
<keyword evidence="2" id="KW-0255">Endonuclease</keyword>
<evidence type="ECO:0000313" key="3">
    <source>
        <dbReference type="Proteomes" id="UP001576784"/>
    </source>
</evidence>
<feature type="domain" description="Putative restriction endonuclease" evidence="1">
    <location>
        <begin position="17"/>
        <end position="196"/>
    </location>
</feature>
<comment type="caution">
    <text evidence="2">The sequence shown here is derived from an EMBL/GenBank/DDBJ whole genome shotgun (WGS) entry which is preliminary data.</text>
</comment>
<proteinExistence type="predicted"/>